<evidence type="ECO:0000256" key="12">
    <source>
        <dbReference type="ARBA" id="ARBA00023014"/>
    </source>
</evidence>
<keyword evidence="14" id="KW-0539">Nucleus</keyword>
<evidence type="ECO:0000256" key="2">
    <source>
        <dbReference type="ARBA" id="ARBA00004123"/>
    </source>
</evidence>
<dbReference type="GO" id="GO:0005634">
    <property type="term" value="C:nucleus"/>
    <property type="evidence" value="ECO:0007669"/>
    <property type="project" value="UniProtKB-SubCell"/>
</dbReference>
<comment type="subcellular location">
    <subcellularLocation>
        <location evidence="2">Nucleus</location>
    </subcellularLocation>
</comment>
<evidence type="ECO:0000256" key="10">
    <source>
        <dbReference type="ARBA" id="ARBA00022840"/>
    </source>
</evidence>
<evidence type="ECO:0000256" key="20">
    <source>
        <dbReference type="ARBA" id="ARBA00045702"/>
    </source>
</evidence>
<dbReference type="InterPro" id="IPR006555">
    <property type="entry name" value="ATP-dep_Helicase_C"/>
</dbReference>
<comment type="cofactor">
    <cofactor evidence="1">
        <name>[4Fe-4S] cluster</name>
        <dbReference type="ChEBI" id="CHEBI:49883"/>
    </cofactor>
</comment>
<dbReference type="GO" id="GO:0005524">
    <property type="term" value="F:ATP binding"/>
    <property type="evidence" value="ECO:0007669"/>
    <property type="project" value="UniProtKB-KW"/>
</dbReference>
<dbReference type="Pfam" id="PF13307">
    <property type="entry name" value="Helicase_C_2"/>
    <property type="match status" value="1"/>
</dbReference>
<dbReference type="GO" id="GO:0046872">
    <property type="term" value="F:metal ion binding"/>
    <property type="evidence" value="ECO:0007669"/>
    <property type="project" value="UniProtKB-KW"/>
</dbReference>
<proteinExistence type="inferred from homology"/>
<dbReference type="GO" id="GO:0016818">
    <property type="term" value="F:hydrolase activity, acting on acid anhydrides, in phosphorus-containing anhydrides"/>
    <property type="evidence" value="ECO:0007669"/>
    <property type="project" value="InterPro"/>
</dbReference>
<evidence type="ECO:0000256" key="21">
    <source>
        <dbReference type="ARBA" id="ARBA00048954"/>
    </source>
</evidence>
<name>A0A6A4IAL9_9AGAR</name>
<dbReference type="PANTHER" id="PTHR11472:SF41">
    <property type="entry name" value="ATP-DEPENDENT DNA HELICASE DDX11-RELATED"/>
    <property type="match status" value="1"/>
</dbReference>
<dbReference type="GO" id="GO:0003677">
    <property type="term" value="F:DNA binding"/>
    <property type="evidence" value="ECO:0007669"/>
    <property type="project" value="InterPro"/>
</dbReference>
<comment type="function">
    <text evidence="20">ATP-dependent DNA helicase important for chromosome transmission and normal cell cycle progression in G(2)/M. May have a role in changing DNA topology to allow the loading of proteins involved in maintaining sister chromatid cohesion in the vicinity of the centromeres. Has a specific role in chromosome segregation during meiosis II.</text>
</comment>
<dbReference type="Proteomes" id="UP000799118">
    <property type="component" value="Unassembled WGS sequence"/>
</dbReference>
<dbReference type="GO" id="GO:0034085">
    <property type="term" value="P:establishment of sister chromatid cohesion"/>
    <property type="evidence" value="ECO:0007669"/>
    <property type="project" value="TreeGrafter"/>
</dbReference>
<dbReference type="InterPro" id="IPR045028">
    <property type="entry name" value="DinG/Rad3-like"/>
</dbReference>
<evidence type="ECO:0000256" key="14">
    <source>
        <dbReference type="ARBA" id="ARBA00023242"/>
    </source>
</evidence>
<keyword evidence="8" id="KW-0378">Hydrolase</keyword>
<dbReference type="InterPro" id="IPR006554">
    <property type="entry name" value="Helicase-like_DEXD_c2"/>
</dbReference>
<dbReference type="Pfam" id="PF06733">
    <property type="entry name" value="DEAD_2"/>
    <property type="match status" value="1"/>
</dbReference>
<accession>A0A6A4IAL9</accession>
<organism evidence="24 25">
    <name type="scientific">Gymnopus androsaceus JB14</name>
    <dbReference type="NCBI Taxonomy" id="1447944"/>
    <lineage>
        <taxon>Eukaryota</taxon>
        <taxon>Fungi</taxon>
        <taxon>Dikarya</taxon>
        <taxon>Basidiomycota</taxon>
        <taxon>Agaricomycotina</taxon>
        <taxon>Agaricomycetes</taxon>
        <taxon>Agaricomycetidae</taxon>
        <taxon>Agaricales</taxon>
        <taxon>Marasmiineae</taxon>
        <taxon>Omphalotaceae</taxon>
        <taxon>Gymnopus</taxon>
    </lineage>
</organism>
<evidence type="ECO:0000256" key="4">
    <source>
        <dbReference type="ARBA" id="ARBA00016387"/>
    </source>
</evidence>
<dbReference type="GO" id="GO:0051536">
    <property type="term" value="F:iron-sulfur cluster binding"/>
    <property type="evidence" value="ECO:0007669"/>
    <property type="project" value="UniProtKB-KW"/>
</dbReference>
<keyword evidence="11" id="KW-0408">Iron</keyword>
<comment type="catalytic activity">
    <reaction evidence="21">
        <text>ATP + H2O = ADP + phosphate + H(+)</text>
        <dbReference type="Rhea" id="RHEA:13065"/>
        <dbReference type="ChEBI" id="CHEBI:15377"/>
        <dbReference type="ChEBI" id="CHEBI:15378"/>
        <dbReference type="ChEBI" id="CHEBI:30616"/>
        <dbReference type="ChEBI" id="CHEBI:43474"/>
        <dbReference type="ChEBI" id="CHEBI:456216"/>
        <dbReference type="EC" id="5.6.2.3"/>
    </reaction>
</comment>
<keyword evidence="15" id="KW-0131">Cell cycle</keyword>
<keyword evidence="9 24" id="KW-0347">Helicase</keyword>
<dbReference type="SMART" id="SM00488">
    <property type="entry name" value="DEXDc2"/>
    <property type="match status" value="1"/>
</dbReference>
<gene>
    <name evidence="24" type="ORF">BT96DRAFT_915968</name>
</gene>
<evidence type="ECO:0000256" key="9">
    <source>
        <dbReference type="ARBA" id="ARBA00022806"/>
    </source>
</evidence>
<dbReference type="AlphaFoldDB" id="A0A6A4IAL9"/>
<evidence type="ECO:0000256" key="5">
    <source>
        <dbReference type="ARBA" id="ARBA00017386"/>
    </source>
</evidence>
<protein>
    <recommendedName>
        <fullName evidence="5">ATP-dependent DNA helicase CHL1</fullName>
        <ecNumber evidence="17">5.6.2.3</ecNumber>
    </recommendedName>
    <alternativeName>
        <fullName evidence="4">ATP-dependent DNA helicase chl1</fullName>
    </alternativeName>
    <alternativeName>
        <fullName evidence="16">Chromosome loss protein 1</fullName>
    </alternativeName>
    <alternativeName>
        <fullName evidence="18 19">DNA 5'-3' helicase CHL1</fullName>
    </alternativeName>
</protein>
<evidence type="ECO:0000256" key="18">
    <source>
        <dbReference type="ARBA" id="ARBA00044998"/>
    </source>
</evidence>
<dbReference type="CDD" id="cd18788">
    <property type="entry name" value="SF2_C_XPD"/>
    <property type="match status" value="1"/>
</dbReference>
<dbReference type="InterPro" id="IPR010614">
    <property type="entry name" value="RAD3-like_helicase_DEAD"/>
</dbReference>
<feature type="region of interest" description="Disordered" evidence="22">
    <location>
        <begin position="400"/>
        <end position="425"/>
    </location>
</feature>
<feature type="non-terminal residue" evidence="24">
    <location>
        <position position="1"/>
    </location>
</feature>
<dbReference type="GO" id="GO:0043139">
    <property type="term" value="F:5'-3' DNA helicase activity"/>
    <property type="evidence" value="ECO:0007669"/>
    <property type="project" value="UniProtKB-EC"/>
</dbReference>
<evidence type="ECO:0000256" key="7">
    <source>
        <dbReference type="ARBA" id="ARBA00022741"/>
    </source>
</evidence>
<evidence type="ECO:0000256" key="8">
    <source>
        <dbReference type="ARBA" id="ARBA00022801"/>
    </source>
</evidence>
<feature type="region of interest" description="Disordered" evidence="22">
    <location>
        <begin position="172"/>
        <end position="200"/>
    </location>
</feature>
<keyword evidence="7" id="KW-0547">Nucleotide-binding</keyword>
<evidence type="ECO:0000313" key="25">
    <source>
        <dbReference type="Proteomes" id="UP000799118"/>
    </source>
</evidence>
<keyword evidence="13" id="KW-0413">Isomerase</keyword>
<evidence type="ECO:0000256" key="15">
    <source>
        <dbReference type="ARBA" id="ARBA00023306"/>
    </source>
</evidence>
<feature type="compositionally biased region" description="Low complexity" evidence="22">
    <location>
        <begin position="172"/>
        <end position="187"/>
    </location>
</feature>
<dbReference type="InterPro" id="IPR013020">
    <property type="entry name" value="Rad3/Chl1-like"/>
</dbReference>
<dbReference type="PROSITE" id="PS51193">
    <property type="entry name" value="HELICASE_ATP_BIND_2"/>
    <property type="match status" value="1"/>
</dbReference>
<dbReference type="InterPro" id="IPR027417">
    <property type="entry name" value="P-loop_NTPase"/>
</dbReference>
<dbReference type="EMBL" id="ML769407">
    <property type="protein sequence ID" value="KAE9405765.1"/>
    <property type="molecule type" value="Genomic_DNA"/>
</dbReference>
<evidence type="ECO:0000256" key="16">
    <source>
        <dbReference type="ARBA" id="ARBA00029709"/>
    </source>
</evidence>
<comment type="similarity">
    <text evidence="3">Belongs to the DEAD box helicase family. DEAH subfamily. DDX11/CHL1 sub-subfamily.</text>
</comment>
<evidence type="ECO:0000256" key="22">
    <source>
        <dbReference type="SAM" id="MobiDB-lite"/>
    </source>
</evidence>
<reference evidence="24" key="1">
    <citation type="journal article" date="2019" name="Environ. Microbiol.">
        <title>Fungal ecological strategies reflected in gene transcription - a case study of two litter decomposers.</title>
        <authorList>
            <person name="Barbi F."/>
            <person name="Kohler A."/>
            <person name="Barry K."/>
            <person name="Baskaran P."/>
            <person name="Daum C."/>
            <person name="Fauchery L."/>
            <person name="Ihrmark K."/>
            <person name="Kuo A."/>
            <person name="LaButti K."/>
            <person name="Lipzen A."/>
            <person name="Morin E."/>
            <person name="Grigoriev I.V."/>
            <person name="Henrissat B."/>
            <person name="Lindahl B."/>
            <person name="Martin F."/>
        </authorList>
    </citation>
    <scope>NUCLEOTIDE SEQUENCE</scope>
    <source>
        <strain evidence="24">JB14</strain>
    </source>
</reference>
<sequence>TFPAFPYPKPYAIQSELMRHLYQAIEDKKVTVIESPTGTGKTSSLLTASLMWLHDDKNRARQGRLDDAATGDDWVSTQTRDRLRRQLEAEETEYSQRLASARRKESLMKSKARVLKKPKLDENPVYMNSHTQEVEIEPTCTKIYYASRTHSQLTQVLPELGRLKLPGPVSISSVDVDSSASVPAASIGKRKAEDNEDEAETYHKSRALSLGSRKHLCINDELRARVRDIDEGCRELLSEKKDNRCPYLPPTGEETRMNEFRDQILATPKDIEDLAIAGRRSAICPYFASRKAIPQAELVTLPYNLLLQRSAREALGIDLKDQIVIVDEGHNLIPTLLSISTVHLSLSLLQIALYQVNTYVTKFRNRLNAANLVQLKRLLAFLDALEKYLGEWKEDRGGKVQAQASDATHAKSSKPLPKTDKAQETQEVLTPAEFLERLGRKVVGLNMLAIVEYLKKSKIARKISGYADKLAEQAEKEAELEVSAGVIPPLHVIEDLMVALAGATDDGRISLTLTTSGPPSKTKPRPNSSVEIKYHLLNPAPHFKDVVDEARAVVIAGGTMSPISDVQNQLFAHLPPERMTSFSCGHIIPPENVLTVAVTKGPSGRELDFRAGKQSDPNVLADLGQIILNFTRTVPGGMIVFFPSYKFLDTAKAAWSTGSGFLEKFGVKKKVFFEPEDQAGVDSVLQQYAAAVLPNNIPSGSSQTHKGALLLAVIGAKLSEGLNFADDLARAVVVVGLPFANLASAELRERMRYVKREEEKRFKENGCSGKKGKDAAAELYENMCMNAVNQSIGRAIRHRNDWAALLLLDQRYSTHSVRDKLPKWLGGEKLVVPGSFGGVVKEMGGFFRERGKQT</sequence>
<dbReference type="InterPro" id="IPR014013">
    <property type="entry name" value="Helic_SF1/SF2_ATP-bd_DinG/Rad3"/>
</dbReference>
<evidence type="ECO:0000256" key="17">
    <source>
        <dbReference type="ARBA" id="ARBA00044969"/>
    </source>
</evidence>
<keyword evidence="10" id="KW-0067">ATP-binding</keyword>
<evidence type="ECO:0000256" key="11">
    <source>
        <dbReference type="ARBA" id="ARBA00023004"/>
    </source>
</evidence>
<feature type="domain" description="Helicase ATP-binding" evidence="23">
    <location>
        <begin position="1"/>
        <end position="379"/>
    </location>
</feature>
<evidence type="ECO:0000256" key="6">
    <source>
        <dbReference type="ARBA" id="ARBA00022723"/>
    </source>
</evidence>
<dbReference type="PANTHER" id="PTHR11472">
    <property type="entry name" value="DNA REPAIR DEAD HELICASE RAD3/XP-D SUBFAMILY MEMBER"/>
    <property type="match status" value="1"/>
</dbReference>
<evidence type="ECO:0000256" key="3">
    <source>
        <dbReference type="ARBA" id="ARBA00008435"/>
    </source>
</evidence>
<dbReference type="NCBIfam" id="TIGR00604">
    <property type="entry name" value="rad3"/>
    <property type="match status" value="1"/>
</dbReference>
<keyword evidence="6" id="KW-0479">Metal-binding</keyword>
<keyword evidence="12" id="KW-0411">Iron-sulfur</keyword>
<dbReference type="SMART" id="SM00491">
    <property type="entry name" value="HELICc2"/>
    <property type="match status" value="1"/>
</dbReference>
<dbReference type="OrthoDB" id="267079at2759"/>
<dbReference type="Gene3D" id="3.40.50.300">
    <property type="entry name" value="P-loop containing nucleotide triphosphate hydrolases"/>
    <property type="match status" value="2"/>
</dbReference>
<evidence type="ECO:0000259" key="23">
    <source>
        <dbReference type="PROSITE" id="PS51193"/>
    </source>
</evidence>
<evidence type="ECO:0000256" key="1">
    <source>
        <dbReference type="ARBA" id="ARBA00001966"/>
    </source>
</evidence>
<dbReference type="GO" id="GO:0006139">
    <property type="term" value="P:nucleobase-containing compound metabolic process"/>
    <property type="evidence" value="ECO:0007669"/>
    <property type="project" value="InterPro"/>
</dbReference>
<dbReference type="EC" id="5.6.2.3" evidence="17"/>
<evidence type="ECO:0000256" key="19">
    <source>
        <dbReference type="ARBA" id="ARBA00045008"/>
    </source>
</evidence>
<keyword evidence="25" id="KW-1185">Reference proteome</keyword>
<evidence type="ECO:0000256" key="13">
    <source>
        <dbReference type="ARBA" id="ARBA00023235"/>
    </source>
</evidence>
<evidence type="ECO:0000313" key="24">
    <source>
        <dbReference type="EMBL" id="KAE9405765.1"/>
    </source>
</evidence>
<dbReference type="SUPFAM" id="SSF52540">
    <property type="entry name" value="P-loop containing nucleoside triphosphate hydrolases"/>
    <property type="match status" value="1"/>
</dbReference>